<proteinExistence type="predicted"/>
<protein>
    <submittedName>
        <fullName evidence="2">Uncharacterized protein</fullName>
    </submittedName>
</protein>
<dbReference type="OrthoDB" id="1027844at2759"/>
<name>A0A5S9WZC1_ARATH</name>
<evidence type="ECO:0000313" key="3">
    <source>
        <dbReference type="Proteomes" id="UP000434276"/>
    </source>
</evidence>
<organism evidence="2 3">
    <name type="scientific">Arabidopsis thaliana</name>
    <name type="common">Mouse-ear cress</name>
    <dbReference type="NCBI Taxonomy" id="3702"/>
    <lineage>
        <taxon>Eukaryota</taxon>
        <taxon>Viridiplantae</taxon>
        <taxon>Streptophyta</taxon>
        <taxon>Embryophyta</taxon>
        <taxon>Tracheophyta</taxon>
        <taxon>Spermatophyta</taxon>
        <taxon>Magnoliopsida</taxon>
        <taxon>eudicotyledons</taxon>
        <taxon>Gunneridae</taxon>
        <taxon>Pentapetalae</taxon>
        <taxon>rosids</taxon>
        <taxon>malvids</taxon>
        <taxon>Brassicales</taxon>
        <taxon>Brassicaceae</taxon>
        <taxon>Camelineae</taxon>
        <taxon>Arabidopsis</taxon>
    </lineage>
</organism>
<dbReference type="AlphaFoldDB" id="A0A5S9WZC1"/>
<evidence type="ECO:0000313" key="2">
    <source>
        <dbReference type="EMBL" id="CAA0366003.1"/>
    </source>
</evidence>
<gene>
    <name evidence="2" type="ORF">C24_LOCUS8123</name>
</gene>
<dbReference type="Proteomes" id="UP000434276">
    <property type="component" value="Unassembled WGS sequence"/>
</dbReference>
<feature type="signal peptide" evidence="1">
    <location>
        <begin position="1"/>
        <end position="17"/>
    </location>
</feature>
<evidence type="ECO:0000256" key="1">
    <source>
        <dbReference type="SAM" id="SignalP"/>
    </source>
</evidence>
<dbReference type="EMBL" id="CACSHJ010000088">
    <property type="protein sequence ID" value="CAA0366003.1"/>
    <property type="molecule type" value="Genomic_DNA"/>
</dbReference>
<accession>A0A5S9WZC1</accession>
<sequence length="95" mass="11537">MVFLKLYLCQPLFCTWAELLSWTRQSSPTVPSLLRKVVAHLVVYNLWRKRNNVLHNSHRVSFSVVFRLIDGELRNVISSRRHMKRWRELTVFWIR</sequence>
<keyword evidence="1" id="KW-0732">Signal</keyword>
<reference evidence="2 3" key="1">
    <citation type="submission" date="2019-12" db="EMBL/GenBank/DDBJ databases">
        <authorList>
            <person name="Jiao W.-B."/>
            <person name="Schneeberger K."/>
        </authorList>
    </citation>
    <scope>NUCLEOTIDE SEQUENCE [LARGE SCALE GENOMIC DNA]</scope>
    <source>
        <strain evidence="3">cv. C24</strain>
    </source>
</reference>
<feature type="chain" id="PRO_5025004017" evidence="1">
    <location>
        <begin position="18"/>
        <end position="95"/>
    </location>
</feature>
<dbReference type="ExpressionAtlas" id="A0A5S9WZC1">
    <property type="expression patterns" value="baseline and differential"/>
</dbReference>